<accession>A0AAW1AFI2</accession>
<comment type="caution">
    <text evidence="1">The sequence shown here is derived from an EMBL/GenBank/DDBJ whole genome shotgun (WGS) entry which is preliminary data.</text>
</comment>
<proteinExistence type="predicted"/>
<reference evidence="1 2" key="1">
    <citation type="submission" date="2024-05" db="EMBL/GenBank/DDBJ databases">
        <title>The nuclear and mitochondrial genome assemblies of Tetragonisca angustula (Apidae: Meliponini), a tiny yet remarkable pollinator in the Neotropics.</title>
        <authorList>
            <person name="Ferrari R."/>
            <person name="Ricardo P.C."/>
            <person name="Dias F.C."/>
            <person name="Araujo N.S."/>
            <person name="Soares D.O."/>
            <person name="Zhou Q.-S."/>
            <person name="Zhu C.-D."/>
            <person name="Coutinho L."/>
            <person name="Airas M.C."/>
            <person name="Batista T.M."/>
        </authorList>
    </citation>
    <scope>NUCLEOTIDE SEQUENCE [LARGE SCALE GENOMIC DNA]</scope>
    <source>
        <strain evidence="1">ASF017062</strain>
        <tissue evidence="1">Abdomen</tissue>
    </source>
</reference>
<sequence>MKTIRQQARQRCAYRYERGEVFGTN</sequence>
<dbReference type="EMBL" id="JAWNGG020000018">
    <property type="protein sequence ID" value="KAK9308706.1"/>
    <property type="molecule type" value="Genomic_DNA"/>
</dbReference>
<evidence type="ECO:0000313" key="1">
    <source>
        <dbReference type="EMBL" id="KAK9308706.1"/>
    </source>
</evidence>
<gene>
    <name evidence="1" type="ORF">QLX08_001426</name>
</gene>
<organism evidence="1 2">
    <name type="scientific">Tetragonisca angustula</name>
    <dbReference type="NCBI Taxonomy" id="166442"/>
    <lineage>
        <taxon>Eukaryota</taxon>
        <taxon>Metazoa</taxon>
        <taxon>Ecdysozoa</taxon>
        <taxon>Arthropoda</taxon>
        <taxon>Hexapoda</taxon>
        <taxon>Insecta</taxon>
        <taxon>Pterygota</taxon>
        <taxon>Neoptera</taxon>
        <taxon>Endopterygota</taxon>
        <taxon>Hymenoptera</taxon>
        <taxon>Apocrita</taxon>
        <taxon>Aculeata</taxon>
        <taxon>Apoidea</taxon>
        <taxon>Anthophila</taxon>
        <taxon>Apidae</taxon>
        <taxon>Tetragonisca</taxon>
    </lineage>
</organism>
<name>A0AAW1AFI2_9HYME</name>
<evidence type="ECO:0000313" key="2">
    <source>
        <dbReference type="Proteomes" id="UP001432146"/>
    </source>
</evidence>
<keyword evidence="2" id="KW-1185">Reference proteome</keyword>
<dbReference type="Proteomes" id="UP001432146">
    <property type="component" value="Unassembled WGS sequence"/>
</dbReference>
<dbReference type="AlphaFoldDB" id="A0AAW1AFI2"/>
<protein>
    <submittedName>
        <fullName evidence="1">Uncharacterized protein</fullName>
    </submittedName>
</protein>